<dbReference type="Pfam" id="PF02371">
    <property type="entry name" value="Transposase_20"/>
    <property type="match status" value="1"/>
</dbReference>
<dbReference type="GO" id="GO:0004803">
    <property type="term" value="F:transposase activity"/>
    <property type="evidence" value="ECO:0007669"/>
    <property type="project" value="InterPro"/>
</dbReference>
<dbReference type="Proteomes" id="UP000000925">
    <property type="component" value="Chromosome"/>
</dbReference>
<dbReference type="PANTHER" id="PTHR33055">
    <property type="entry name" value="TRANSPOSASE FOR INSERTION SEQUENCE ELEMENT IS1111A"/>
    <property type="match status" value="1"/>
</dbReference>
<feature type="domain" description="Transposase IS116/IS110/IS902 C-terminal" evidence="2">
    <location>
        <begin position="189"/>
        <end position="270"/>
    </location>
</feature>
<accession>D5ER16</accession>
<dbReference type="KEGG" id="caa:Caka_0987"/>
<dbReference type="RefSeq" id="WP_013042733.1">
    <property type="nucleotide sequence ID" value="NC_014008.1"/>
</dbReference>
<dbReference type="KEGG" id="caa:Caka_2910"/>
<dbReference type="InterPro" id="IPR002525">
    <property type="entry name" value="Transp_IS110-like_N"/>
</dbReference>
<dbReference type="EMBL" id="CP001998">
    <property type="protein sequence ID" value="ADE55923.1"/>
    <property type="molecule type" value="Genomic_DNA"/>
</dbReference>
<reference evidence="3 7" key="1">
    <citation type="journal article" date="2010" name="Stand. Genomic Sci.">
        <title>Complete genome sequence of Coraliomargarita akajimensis type strain (04OKA010-24).</title>
        <authorList>
            <person name="Mavromatis K."/>
            <person name="Abt B."/>
            <person name="Brambilla E."/>
            <person name="Lapidus A."/>
            <person name="Copeland A."/>
            <person name="Deshpande S."/>
            <person name="Nolan M."/>
            <person name="Lucas S."/>
            <person name="Tice H."/>
            <person name="Cheng J.F."/>
            <person name="Han C."/>
            <person name="Detter J.C."/>
            <person name="Woyke T."/>
            <person name="Goodwin L."/>
            <person name="Pitluck S."/>
            <person name="Held B."/>
            <person name="Brettin T."/>
            <person name="Tapia R."/>
            <person name="Ivanova N."/>
            <person name="Mikhailova N."/>
            <person name="Pati A."/>
            <person name="Liolios K."/>
            <person name="Chen A."/>
            <person name="Palaniappan K."/>
            <person name="Land M."/>
            <person name="Hauser L."/>
            <person name="Chang Y.J."/>
            <person name="Jeffries C.D."/>
            <person name="Rohde M."/>
            <person name="Goker M."/>
            <person name="Bristow J."/>
            <person name="Eisen J.A."/>
            <person name="Markowitz V."/>
            <person name="Hugenholtz P."/>
            <person name="Klenk H.P."/>
            <person name="Kyrpides N.C."/>
        </authorList>
    </citation>
    <scope>NUCLEOTIDE SEQUENCE [LARGE SCALE GENOMIC DNA]</scope>
    <source>
        <strain evidence="3">DSM 45221</strain>
        <strain evidence="7">DSM 45221 / IAM 15411 / JCM 23193 / KCTC 12865</strain>
    </source>
</reference>
<keyword evidence="7" id="KW-1185">Reference proteome</keyword>
<dbReference type="KEGG" id="caa:Caka_0991"/>
<proteinExistence type="predicted"/>
<dbReference type="EMBL" id="CP001998">
    <property type="protein sequence ID" value="ADE54009.1"/>
    <property type="molecule type" value="Genomic_DNA"/>
</dbReference>
<evidence type="ECO:0000313" key="7">
    <source>
        <dbReference type="Proteomes" id="UP000000925"/>
    </source>
</evidence>
<dbReference type="Pfam" id="PF01548">
    <property type="entry name" value="DEDD_Tnp_IS110"/>
    <property type="match status" value="1"/>
</dbReference>
<feature type="domain" description="Transposase IS110-like N-terminal" evidence="1">
    <location>
        <begin position="8"/>
        <end position="146"/>
    </location>
</feature>
<protein>
    <submittedName>
        <fullName evidence="3">Transposase IS111A/IS1328/IS1533</fullName>
    </submittedName>
</protein>
<evidence type="ECO:0000313" key="4">
    <source>
        <dbReference type="EMBL" id="ADE54013.1"/>
    </source>
</evidence>
<evidence type="ECO:0000259" key="2">
    <source>
        <dbReference type="Pfam" id="PF02371"/>
    </source>
</evidence>
<dbReference type="STRING" id="583355.Caka_0987"/>
<evidence type="ECO:0000259" key="1">
    <source>
        <dbReference type="Pfam" id="PF01548"/>
    </source>
</evidence>
<evidence type="ECO:0000313" key="6">
    <source>
        <dbReference type="EMBL" id="ADE55952.1"/>
    </source>
</evidence>
<dbReference type="EMBL" id="CP001998">
    <property type="protein sequence ID" value="ADE55952.1"/>
    <property type="molecule type" value="Genomic_DNA"/>
</dbReference>
<dbReference type="HOGENOM" id="CLU_036902_5_1_0"/>
<dbReference type="GO" id="GO:0006313">
    <property type="term" value="P:DNA transposition"/>
    <property type="evidence" value="ECO:0007669"/>
    <property type="project" value="InterPro"/>
</dbReference>
<name>D5ER16_CORAD</name>
<dbReference type="OrthoDB" id="8261795at2"/>
<dbReference type="PANTHER" id="PTHR33055:SF13">
    <property type="entry name" value="TRANSPOSASE"/>
    <property type="match status" value="1"/>
</dbReference>
<evidence type="ECO:0000313" key="5">
    <source>
        <dbReference type="EMBL" id="ADE55923.1"/>
    </source>
</evidence>
<dbReference type="eggNOG" id="COG3547">
    <property type="taxonomic scope" value="Bacteria"/>
</dbReference>
<dbReference type="InterPro" id="IPR003346">
    <property type="entry name" value="Transposase_20"/>
</dbReference>
<dbReference type="GO" id="GO:0003677">
    <property type="term" value="F:DNA binding"/>
    <property type="evidence" value="ECO:0007669"/>
    <property type="project" value="InterPro"/>
</dbReference>
<organism evidence="3 7">
    <name type="scientific">Coraliomargarita akajimensis (strain DSM 45221 / IAM 15411 / JCM 23193 / KCTC 12865 / 04OKA010-24)</name>
    <dbReference type="NCBI Taxonomy" id="583355"/>
    <lineage>
        <taxon>Bacteria</taxon>
        <taxon>Pseudomonadati</taxon>
        <taxon>Verrucomicrobiota</taxon>
        <taxon>Opitutia</taxon>
        <taxon>Puniceicoccales</taxon>
        <taxon>Coraliomargaritaceae</taxon>
        <taxon>Coraliomargarita</taxon>
    </lineage>
</organism>
<evidence type="ECO:0000313" key="3">
    <source>
        <dbReference type="EMBL" id="ADE54009.1"/>
    </source>
</evidence>
<sequence length="307" mass="34296">MITQNYIAIDIAKESLAVAADSFSGSFTYDSRGLNKLVKHIDGIDQPLVVCEATGGYERVLMSLLFSRQIPVALVNPARVRAFAKSEGTKAKTDPIDAKVLLRFAVSKELQPTPPPSSQVQQLQALMDRRSQLTETLAREKNRLQKSPQCTLESIGKVIEFIEHELEHIELQIRAVIDSDQTMHLHSSIMQQVTGVGETTAWTILAYLGELTSLNRNQLVALAGIAPYNRDSGKYKGKRRIEGGRAKVRKCLYMAAQSAAVHNPHIKAYVDRLRKKGKPYKWAMVAAMRKILLHLRSLLKNQQLQLA</sequence>
<gene>
    <name evidence="3" type="ordered locus">Caka_0987</name>
    <name evidence="4" type="ordered locus">Caka_0991</name>
    <name evidence="5" type="ordered locus">Caka_2910</name>
    <name evidence="6" type="ordered locus">Caka_2939</name>
</gene>
<dbReference type="EMBL" id="CP001998">
    <property type="protein sequence ID" value="ADE54013.1"/>
    <property type="molecule type" value="Genomic_DNA"/>
</dbReference>
<dbReference type="AlphaFoldDB" id="D5ER16"/>
<dbReference type="InterPro" id="IPR047650">
    <property type="entry name" value="Transpos_IS110"/>
</dbReference>
<dbReference type="KEGG" id="caa:Caka_2939"/>